<comment type="caution">
    <text evidence="1">The sequence shown here is derived from an EMBL/GenBank/DDBJ whole genome shotgun (WGS) entry which is preliminary data.</text>
</comment>
<protein>
    <submittedName>
        <fullName evidence="1">Uncharacterized protein</fullName>
    </submittedName>
</protein>
<dbReference type="EMBL" id="AVOT02012056">
    <property type="protein sequence ID" value="MBW0493412.1"/>
    <property type="molecule type" value="Genomic_DNA"/>
</dbReference>
<keyword evidence="2" id="KW-1185">Reference proteome</keyword>
<evidence type="ECO:0000313" key="2">
    <source>
        <dbReference type="Proteomes" id="UP000765509"/>
    </source>
</evidence>
<sequence length="84" mass="9562">MRSVQKWNNTNSLWANIGGPIHPQGTPIGVAPEVPIFVTRKDRRLGKLKRNLVVQDDVDTYSESSDQIDGEELEITTPLHRRRI</sequence>
<dbReference type="AlphaFoldDB" id="A0A9Q3D3Z8"/>
<reference evidence="1" key="1">
    <citation type="submission" date="2021-03" db="EMBL/GenBank/DDBJ databases">
        <title>Draft genome sequence of rust myrtle Austropuccinia psidii MF-1, a brazilian biotype.</title>
        <authorList>
            <person name="Quecine M.C."/>
            <person name="Pachon D.M.R."/>
            <person name="Bonatelli M.L."/>
            <person name="Correr F.H."/>
            <person name="Franceschini L.M."/>
            <person name="Leite T.F."/>
            <person name="Margarido G.R.A."/>
            <person name="Almeida C.A."/>
            <person name="Ferrarezi J.A."/>
            <person name="Labate C.A."/>
        </authorList>
    </citation>
    <scope>NUCLEOTIDE SEQUENCE</scope>
    <source>
        <strain evidence="1">MF-1</strain>
    </source>
</reference>
<proteinExistence type="predicted"/>
<dbReference type="Proteomes" id="UP000765509">
    <property type="component" value="Unassembled WGS sequence"/>
</dbReference>
<name>A0A9Q3D3Z8_9BASI</name>
<evidence type="ECO:0000313" key="1">
    <source>
        <dbReference type="EMBL" id="MBW0493412.1"/>
    </source>
</evidence>
<gene>
    <name evidence="1" type="ORF">O181_033127</name>
</gene>
<dbReference type="OrthoDB" id="2123952at2759"/>
<organism evidence="1 2">
    <name type="scientific">Austropuccinia psidii MF-1</name>
    <dbReference type="NCBI Taxonomy" id="1389203"/>
    <lineage>
        <taxon>Eukaryota</taxon>
        <taxon>Fungi</taxon>
        <taxon>Dikarya</taxon>
        <taxon>Basidiomycota</taxon>
        <taxon>Pucciniomycotina</taxon>
        <taxon>Pucciniomycetes</taxon>
        <taxon>Pucciniales</taxon>
        <taxon>Sphaerophragmiaceae</taxon>
        <taxon>Austropuccinia</taxon>
    </lineage>
</organism>
<accession>A0A9Q3D3Z8</accession>